<dbReference type="AlphaFoldDB" id="F9TD21"/>
<reference evidence="2 3" key="2">
    <citation type="journal article" date="2012" name="Int. J. Syst. Evol. Microbiol.">
        <title>Vibrio caribbeanicus sp. nov., isolated from the marine sponge Scleritoderma cyanea.</title>
        <authorList>
            <person name="Hoffmann M."/>
            <person name="Monday S.R."/>
            <person name="Allard M.W."/>
            <person name="Strain E.A."/>
            <person name="Whittaker P."/>
            <person name="Naum M."/>
            <person name="McCarthy P.J."/>
            <person name="Lopez J.V."/>
            <person name="Fischer M."/>
            <person name="Brown E.W."/>
        </authorList>
    </citation>
    <scope>NUCLEOTIDE SEQUENCE [LARGE SCALE GENOMIC DNA]</scope>
    <source>
        <strain evidence="2 3">ATCC 19109</strain>
    </source>
</reference>
<accession>F9TD21</accession>
<dbReference type="STRING" id="1051646.IX91_05110"/>
<reference evidence="1 4" key="3">
    <citation type="submission" date="2014-08" db="EMBL/GenBank/DDBJ databases">
        <title>First Complete Genome Sequence of the Shellfish Pathogen Vibrio tubiashii.</title>
        <authorList>
            <person name="Richards G.P."/>
            <person name="Needleman D.S."/>
            <person name="Watson M.A."/>
            <person name="Bono J.L."/>
        </authorList>
    </citation>
    <scope>NUCLEOTIDE SEQUENCE [LARGE SCALE GENOMIC DNA]</scope>
    <source>
        <strain evidence="1 4">ATCC 19109</strain>
    </source>
</reference>
<evidence type="ECO:0000313" key="4">
    <source>
        <dbReference type="Proteomes" id="UP000030071"/>
    </source>
</evidence>
<organism evidence="1 4">
    <name type="scientific">Vibrio tubiashii ATCC 19109</name>
    <dbReference type="NCBI Taxonomy" id="1051646"/>
    <lineage>
        <taxon>Bacteria</taxon>
        <taxon>Pseudomonadati</taxon>
        <taxon>Pseudomonadota</taxon>
        <taxon>Gammaproteobacteria</taxon>
        <taxon>Vibrionales</taxon>
        <taxon>Vibrionaceae</taxon>
        <taxon>Vibrio</taxon>
        <taxon>Vibrio oreintalis group</taxon>
    </lineage>
</organism>
<dbReference type="Proteomes" id="UP000030071">
    <property type="component" value="Chromosome 1"/>
</dbReference>
<dbReference type="RefSeq" id="WP_004748669.1">
    <property type="nucleotide sequence ID" value="NZ_AFWI01000210.1"/>
</dbReference>
<name>F9TD21_9VIBR</name>
<gene>
    <name evidence="1" type="ORF">IX91_05110</name>
    <name evidence="2" type="ORF">VITU9109_04472</name>
</gene>
<dbReference type="Proteomes" id="UP000003836">
    <property type="component" value="Unassembled WGS sequence"/>
</dbReference>
<dbReference type="EMBL" id="CP009354">
    <property type="protein sequence ID" value="AIW13583.1"/>
    <property type="molecule type" value="Genomic_DNA"/>
</dbReference>
<dbReference type="HOGENOM" id="CLU_2195848_0_0_6"/>
<reference evidence="2" key="1">
    <citation type="submission" date="2011-08" db="EMBL/GenBank/DDBJ databases">
        <authorList>
            <person name="Hoffman M."/>
            <person name="Strain E.A."/>
            <person name="Brown E."/>
            <person name="Allard M.W."/>
        </authorList>
    </citation>
    <scope>NUCLEOTIDE SEQUENCE</scope>
    <source>
        <strain evidence="2">ATCC 19109</strain>
    </source>
</reference>
<dbReference type="KEGG" id="vtu:IX91_05110"/>
<dbReference type="GeneID" id="23444093"/>
<dbReference type="PATRIC" id="fig|1051646.9.peg.1000"/>
<dbReference type="EMBL" id="AFWI01000210">
    <property type="protein sequence ID" value="EGU47276.1"/>
    <property type="molecule type" value="Genomic_DNA"/>
</dbReference>
<evidence type="ECO:0000313" key="3">
    <source>
        <dbReference type="Proteomes" id="UP000003836"/>
    </source>
</evidence>
<keyword evidence="3" id="KW-1185">Reference proteome</keyword>
<evidence type="ECO:0000313" key="1">
    <source>
        <dbReference type="EMBL" id="AIW13583.1"/>
    </source>
</evidence>
<evidence type="ECO:0000313" key="2">
    <source>
        <dbReference type="EMBL" id="EGU47276.1"/>
    </source>
</evidence>
<protein>
    <submittedName>
        <fullName evidence="1">Uncharacterized protein</fullName>
    </submittedName>
</protein>
<proteinExistence type="predicted"/>
<sequence>MSYHTYVKKMLKPAVREIKTKCKTNDIQKVQAYLNLHSQVILDDISDFRLPLTRVFKAFKSGAVGRLGEKEVGSLAKKIKLNIPCTCDRVHSEYNSFPSTGYTLKRGR</sequence>